<dbReference type="GO" id="GO:0004252">
    <property type="term" value="F:serine-type endopeptidase activity"/>
    <property type="evidence" value="ECO:0007669"/>
    <property type="project" value="InterPro"/>
</dbReference>
<dbReference type="PANTHER" id="PTHR43019:SF23">
    <property type="entry name" value="PROTEASE DO-LIKE 5, CHLOROPLASTIC"/>
    <property type="match status" value="1"/>
</dbReference>
<dbReference type="SUPFAM" id="SSF50494">
    <property type="entry name" value="Trypsin-like serine proteases"/>
    <property type="match status" value="1"/>
</dbReference>
<dbReference type="EMBL" id="VNJI01000038">
    <property type="protein sequence ID" value="TVY07390.1"/>
    <property type="molecule type" value="Genomic_DNA"/>
</dbReference>
<proteinExistence type="predicted"/>
<comment type="caution">
    <text evidence="2">The sequence shown here is derived from an EMBL/GenBank/DDBJ whole genome shotgun (WGS) entry which is preliminary data.</text>
</comment>
<dbReference type="AlphaFoldDB" id="A0A559K5K3"/>
<dbReference type="Proteomes" id="UP000317036">
    <property type="component" value="Unassembled WGS sequence"/>
</dbReference>
<dbReference type="InterPro" id="IPR043504">
    <property type="entry name" value="Peptidase_S1_PA_chymotrypsin"/>
</dbReference>
<accession>A0A559K5K3</accession>
<keyword evidence="1" id="KW-0720">Serine protease</keyword>
<evidence type="ECO:0000313" key="3">
    <source>
        <dbReference type="Proteomes" id="UP000317036"/>
    </source>
</evidence>
<dbReference type="InterPro" id="IPR001940">
    <property type="entry name" value="Peptidase_S1C"/>
</dbReference>
<evidence type="ECO:0000313" key="2">
    <source>
        <dbReference type="EMBL" id="TVY07390.1"/>
    </source>
</evidence>
<keyword evidence="3" id="KW-1185">Reference proteome</keyword>
<keyword evidence="1" id="KW-0645">Protease</keyword>
<sequence>MIGILLLGWFSLPFQGQENAVKADQPTTYNAEEIYDQLEDAVFYIRALNADDSLKAAGTGVVISPEGLAATAYHVIDGAEKLEAIFNDGRVVAPIEVVGTDEGTDAAVLKLPELKSATGGAALYHALPVRETAVKHGEKVFAIGYPMKNTPIITEGIVNSPKAEINGRDRILTSAQVVSGMSGGPLIDQLGRLSGIISGSLRTMNNIHLIIDMKDIRSLLQQPY</sequence>
<dbReference type="GO" id="GO:0006508">
    <property type="term" value="P:proteolysis"/>
    <property type="evidence" value="ECO:0007669"/>
    <property type="project" value="InterPro"/>
</dbReference>
<keyword evidence="1" id="KW-0378">Hydrolase</keyword>
<gene>
    <name evidence="2" type="ORF">FPZ49_24435</name>
</gene>
<dbReference type="Pfam" id="PF13365">
    <property type="entry name" value="Trypsin_2"/>
    <property type="match status" value="1"/>
</dbReference>
<dbReference type="PANTHER" id="PTHR43019">
    <property type="entry name" value="SERINE ENDOPROTEASE DEGS"/>
    <property type="match status" value="1"/>
</dbReference>
<dbReference type="Gene3D" id="2.40.10.10">
    <property type="entry name" value="Trypsin-like serine proteases"/>
    <property type="match status" value="2"/>
</dbReference>
<organism evidence="2 3">
    <name type="scientific">Paenibacillus cremeus</name>
    <dbReference type="NCBI Taxonomy" id="2163881"/>
    <lineage>
        <taxon>Bacteria</taxon>
        <taxon>Bacillati</taxon>
        <taxon>Bacillota</taxon>
        <taxon>Bacilli</taxon>
        <taxon>Bacillales</taxon>
        <taxon>Paenibacillaceae</taxon>
        <taxon>Paenibacillus</taxon>
    </lineage>
</organism>
<protein>
    <submittedName>
        <fullName evidence="2">Trypsin-like peptidase domain-containing protein</fullName>
    </submittedName>
</protein>
<reference evidence="2 3" key="1">
    <citation type="submission" date="2019-07" db="EMBL/GenBank/DDBJ databases">
        <authorList>
            <person name="Kim J."/>
        </authorList>
    </citation>
    <scope>NUCLEOTIDE SEQUENCE [LARGE SCALE GENOMIC DNA]</scope>
    <source>
        <strain evidence="2 3">JC52</strain>
    </source>
</reference>
<dbReference type="PRINTS" id="PR00834">
    <property type="entry name" value="PROTEASES2C"/>
</dbReference>
<dbReference type="InterPro" id="IPR009003">
    <property type="entry name" value="Peptidase_S1_PA"/>
</dbReference>
<name>A0A559K5K3_9BACL</name>
<evidence type="ECO:0000256" key="1">
    <source>
        <dbReference type="ARBA" id="ARBA00022825"/>
    </source>
</evidence>